<feature type="domain" description="Beta-lactamase-related" evidence="3">
    <location>
        <begin position="31"/>
        <end position="340"/>
    </location>
</feature>
<dbReference type="Pfam" id="PF00144">
    <property type="entry name" value="Beta-lactamase"/>
    <property type="match status" value="1"/>
</dbReference>
<evidence type="ECO:0000259" key="3">
    <source>
        <dbReference type="Pfam" id="PF00144"/>
    </source>
</evidence>
<gene>
    <name evidence="4" type="ORF">BC343_11005</name>
</gene>
<dbReference type="STRING" id="1792845.BC343_11005"/>
<name>A0A1S9PBR7_9SPHI</name>
<organism evidence="4 5">
    <name type="scientific">Mucilaginibacter pedocola</name>
    <dbReference type="NCBI Taxonomy" id="1792845"/>
    <lineage>
        <taxon>Bacteria</taxon>
        <taxon>Pseudomonadati</taxon>
        <taxon>Bacteroidota</taxon>
        <taxon>Sphingobacteriia</taxon>
        <taxon>Sphingobacteriales</taxon>
        <taxon>Sphingobacteriaceae</taxon>
        <taxon>Mucilaginibacter</taxon>
    </lineage>
</organism>
<comment type="caution">
    <text evidence="4">The sequence shown here is derived from an EMBL/GenBank/DDBJ whole genome shotgun (WGS) entry which is preliminary data.</text>
</comment>
<reference evidence="4 5" key="1">
    <citation type="submission" date="2016-07" db="EMBL/GenBank/DDBJ databases">
        <title>Genomic analysis of zinc-resistant bacterium Mucilaginibacter pedocola TBZ30.</title>
        <authorList>
            <person name="Huang J."/>
            <person name="Tang J."/>
        </authorList>
    </citation>
    <scope>NUCLEOTIDE SEQUENCE [LARGE SCALE GENOMIC DNA]</scope>
    <source>
        <strain evidence="4 5">TBZ30</strain>
    </source>
</reference>
<evidence type="ECO:0000313" key="4">
    <source>
        <dbReference type="EMBL" id="OOQ58369.1"/>
    </source>
</evidence>
<comment type="subcellular location">
    <subcellularLocation>
        <location evidence="1">Membrane</location>
    </subcellularLocation>
</comment>
<dbReference type="PANTHER" id="PTHR46825">
    <property type="entry name" value="D-ALANYL-D-ALANINE-CARBOXYPEPTIDASE/ENDOPEPTIDASE AMPH"/>
    <property type="match status" value="1"/>
</dbReference>
<accession>A0A1S9PBR7</accession>
<protein>
    <recommendedName>
        <fullName evidence="3">Beta-lactamase-related domain-containing protein</fullName>
    </recommendedName>
</protein>
<dbReference type="AlphaFoldDB" id="A0A1S9PBR7"/>
<dbReference type="Proteomes" id="UP000189739">
    <property type="component" value="Unassembled WGS sequence"/>
</dbReference>
<evidence type="ECO:0000256" key="1">
    <source>
        <dbReference type="ARBA" id="ARBA00004370"/>
    </source>
</evidence>
<sequence length="368" mass="41672">MTGFSHAQTRTQRFDSLFNYLKVNEDFNGNVLFAEKGKVVYKKCIGYANFKTKARLSENSMFELASLSKQFTAMGIMILMERGKLSYADTLGKFFKGFPYGNLTIRPLLNHTSGVPDYMDLFEKHWDKSKTAHNKDVIALLSKYHPAVSFKPGETFEYSNTGYALLASVIEKVSGQTYAEFLKQNIFMPLQMTRTRVYNTRRSKKEVIPNYAYGYIIDEKTKKPTLPDDMPDYQYVKYLDGITGDGTVNSTIIDLLKWDRALYTTKLVKAATLAEAFEPVKFANGGISGYGFGWGLRPDNPETGRETGHNGAWAGYDTHIGRYIDRDKTIIILRNITNQNEVSGVYEAYTDVLFGKPLVLPKITHPGK</sequence>
<dbReference type="GO" id="GO:0016020">
    <property type="term" value="C:membrane"/>
    <property type="evidence" value="ECO:0007669"/>
    <property type="project" value="UniProtKB-SubCell"/>
</dbReference>
<dbReference type="InterPro" id="IPR012338">
    <property type="entry name" value="Beta-lactam/transpept-like"/>
</dbReference>
<dbReference type="Gene3D" id="3.40.710.10">
    <property type="entry name" value="DD-peptidase/beta-lactamase superfamily"/>
    <property type="match status" value="1"/>
</dbReference>
<keyword evidence="2" id="KW-0472">Membrane</keyword>
<dbReference type="SUPFAM" id="SSF56601">
    <property type="entry name" value="beta-lactamase/transpeptidase-like"/>
    <property type="match status" value="1"/>
</dbReference>
<evidence type="ECO:0000313" key="5">
    <source>
        <dbReference type="Proteomes" id="UP000189739"/>
    </source>
</evidence>
<proteinExistence type="predicted"/>
<dbReference type="EMBL" id="MBTF01000034">
    <property type="protein sequence ID" value="OOQ58369.1"/>
    <property type="molecule type" value="Genomic_DNA"/>
</dbReference>
<dbReference type="InterPro" id="IPR001466">
    <property type="entry name" value="Beta-lactam-related"/>
</dbReference>
<dbReference type="PANTHER" id="PTHR46825:SF11">
    <property type="entry name" value="PENICILLIN-BINDING PROTEIN 4"/>
    <property type="match status" value="1"/>
</dbReference>
<evidence type="ECO:0000256" key="2">
    <source>
        <dbReference type="ARBA" id="ARBA00023136"/>
    </source>
</evidence>
<keyword evidence="5" id="KW-1185">Reference proteome</keyword>
<dbReference type="InterPro" id="IPR050491">
    <property type="entry name" value="AmpC-like"/>
</dbReference>